<dbReference type="PANTHER" id="PTHR30041:SF8">
    <property type="entry name" value="PROTEIN YFFB"/>
    <property type="match status" value="1"/>
</dbReference>
<evidence type="ECO:0000313" key="4">
    <source>
        <dbReference type="Proteomes" id="UP000003793"/>
    </source>
</evidence>
<comment type="similarity">
    <text evidence="1">Belongs to the ArsC family.</text>
</comment>
<dbReference type="InterPro" id="IPR002109">
    <property type="entry name" value="Glutaredoxin"/>
</dbReference>
<name>C0B5Q6_9FIRM</name>
<evidence type="ECO:0000256" key="1">
    <source>
        <dbReference type="PROSITE-ProRule" id="PRU01282"/>
    </source>
</evidence>
<reference evidence="3 4" key="2">
    <citation type="submission" date="2009-03" db="EMBL/GenBank/DDBJ databases">
        <title>Draft genome sequence of Coprococcus comes (ATCC 27758).</title>
        <authorList>
            <person name="Sudarsanam P."/>
            <person name="Ley R."/>
            <person name="Guruge J."/>
            <person name="Turnbaugh P.J."/>
            <person name="Mahowald M."/>
            <person name="Liep D."/>
            <person name="Gordon J."/>
        </authorList>
    </citation>
    <scope>NUCLEOTIDE SEQUENCE [LARGE SCALE GENOMIC DNA]</scope>
    <source>
        <strain evidence="3 4">ATCC 27758</strain>
    </source>
</reference>
<proteinExistence type="inferred from homology"/>
<comment type="caution">
    <text evidence="3">The sequence shown here is derived from an EMBL/GenBank/DDBJ whole genome shotgun (WGS) entry which is preliminary data.</text>
</comment>
<protein>
    <submittedName>
        <fullName evidence="3">ArsC family protein</fullName>
    </submittedName>
</protein>
<organism evidence="3 4">
    <name type="scientific">Coprococcus comes ATCC 27758</name>
    <dbReference type="NCBI Taxonomy" id="470146"/>
    <lineage>
        <taxon>Bacteria</taxon>
        <taxon>Bacillati</taxon>
        <taxon>Bacillota</taxon>
        <taxon>Clostridia</taxon>
        <taxon>Lachnospirales</taxon>
        <taxon>Lachnospiraceae</taxon>
        <taxon>Coprococcus</taxon>
    </lineage>
</organism>
<feature type="domain" description="Glutaredoxin" evidence="2">
    <location>
        <begin position="6"/>
        <end position="44"/>
    </location>
</feature>
<evidence type="ECO:0000259" key="2">
    <source>
        <dbReference type="Pfam" id="PF00462"/>
    </source>
</evidence>
<dbReference type="HOGENOM" id="CLU_3008486_0_0_9"/>
<dbReference type="PROSITE" id="PS51353">
    <property type="entry name" value="ARSC"/>
    <property type="match status" value="1"/>
</dbReference>
<evidence type="ECO:0000313" key="3">
    <source>
        <dbReference type="EMBL" id="EEG91220.1"/>
    </source>
</evidence>
<dbReference type="EMBL" id="ABVR01000033">
    <property type="protein sequence ID" value="EEG91220.1"/>
    <property type="molecule type" value="Genomic_DNA"/>
</dbReference>
<sequence>MKVLVYRKCSTCQKALKWLEAHGIAFEERAIVEENPTYEELKEWHAMRSGSR</sequence>
<gene>
    <name evidence="3" type="ORF">COPCOM_00477</name>
</gene>
<dbReference type="Gene3D" id="3.40.30.10">
    <property type="entry name" value="Glutaredoxin"/>
    <property type="match status" value="1"/>
</dbReference>
<dbReference type="InterPro" id="IPR036249">
    <property type="entry name" value="Thioredoxin-like_sf"/>
</dbReference>
<dbReference type="SUPFAM" id="SSF52833">
    <property type="entry name" value="Thioredoxin-like"/>
    <property type="match status" value="1"/>
</dbReference>
<dbReference type="InterPro" id="IPR006660">
    <property type="entry name" value="Arsenate_reductase-like"/>
</dbReference>
<dbReference type="AlphaFoldDB" id="C0B5Q6"/>
<dbReference type="PANTHER" id="PTHR30041">
    <property type="entry name" value="ARSENATE REDUCTASE"/>
    <property type="match status" value="1"/>
</dbReference>
<dbReference type="Proteomes" id="UP000003793">
    <property type="component" value="Unassembled WGS sequence"/>
</dbReference>
<accession>C0B5Q6</accession>
<dbReference type="Pfam" id="PF00462">
    <property type="entry name" value="Glutaredoxin"/>
    <property type="match status" value="1"/>
</dbReference>
<reference evidence="3 4" key="1">
    <citation type="submission" date="2009-02" db="EMBL/GenBank/DDBJ databases">
        <authorList>
            <person name="Fulton L."/>
            <person name="Clifton S."/>
            <person name="Fulton B."/>
            <person name="Xu J."/>
            <person name="Minx P."/>
            <person name="Pepin K.H."/>
            <person name="Johnson M."/>
            <person name="Bhonagiri V."/>
            <person name="Nash W.E."/>
            <person name="Mardis E.R."/>
            <person name="Wilson R.K."/>
        </authorList>
    </citation>
    <scope>NUCLEOTIDE SEQUENCE [LARGE SCALE GENOMIC DNA]</scope>
    <source>
        <strain evidence="3 4">ATCC 27758</strain>
    </source>
</reference>